<dbReference type="AlphaFoldDB" id="A0A8J8T4Z5"/>
<evidence type="ECO:0000313" key="2">
    <source>
        <dbReference type="Proteomes" id="UP000785679"/>
    </source>
</evidence>
<keyword evidence="2" id="KW-1185">Reference proteome</keyword>
<sequence>MKGMFFERTEGIKKLMTGAAVDARDVEFSMEPNTPVCQDCARYLQGEILRKHLDGMPKGRKSPAKAEDPLPEAAAAVGMRVYNKVKKLKFW</sequence>
<protein>
    <submittedName>
        <fullName evidence="1">Uncharacterized protein</fullName>
    </submittedName>
</protein>
<reference evidence="1" key="1">
    <citation type="submission" date="2019-06" db="EMBL/GenBank/DDBJ databases">
        <authorList>
            <person name="Zheng W."/>
        </authorList>
    </citation>
    <scope>NUCLEOTIDE SEQUENCE</scope>
    <source>
        <strain evidence="1">QDHG01</strain>
    </source>
</reference>
<comment type="caution">
    <text evidence="1">The sequence shown here is derived from an EMBL/GenBank/DDBJ whole genome shotgun (WGS) entry which is preliminary data.</text>
</comment>
<accession>A0A8J8T4Z5</accession>
<proteinExistence type="predicted"/>
<organism evidence="1 2">
    <name type="scientific">Halteria grandinella</name>
    <dbReference type="NCBI Taxonomy" id="5974"/>
    <lineage>
        <taxon>Eukaryota</taxon>
        <taxon>Sar</taxon>
        <taxon>Alveolata</taxon>
        <taxon>Ciliophora</taxon>
        <taxon>Intramacronucleata</taxon>
        <taxon>Spirotrichea</taxon>
        <taxon>Stichotrichia</taxon>
        <taxon>Sporadotrichida</taxon>
        <taxon>Halteriidae</taxon>
        <taxon>Halteria</taxon>
    </lineage>
</organism>
<dbReference type="EMBL" id="RRYP01004792">
    <property type="protein sequence ID" value="TNV82577.1"/>
    <property type="molecule type" value="Genomic_DNA"/>
</dbReference>
<evidence type="ECO:0000313" key="1">
    <source>
        <dbReference type="EMBL" id="TNV82577.1"/>
    </source>
</evidence>
<gene>
    <name evidence="1" type="ORF">FGO68_gene17154</name>
</gene>
<dbReference type="Proteomes" id="UP000785679">
    <property type="component" value="Unassembled WGS sequence"/>
</dbReference>
<name>A0A8J8T4Z5_HALGN</name>